<evidence type="ECO:0000313" key="6">
    <source>
        <dbReference type="EMBL" id="KHT63561.1"/>
    </source>
</evidence>
<gene>
    <name evidence="6" type="ORF">RJ45_11015</name>
</gene>
<reference evidence="6 7" key="1">
    <citation type="submission" date="2014-12" db="EMBL/GenBank/DDBJ databases">
        <title>Genome sequencing of Photobacterium gaetbulicola AD005a.</title>
        <authorList>
            <person name="Adrian T.G.S."/>
            <person name="Chan K.G."/>
        </authorList>
    </citation>
    <scope>NUCLEOTIDE SEQUENCE [LARGE SCALE GENOMIC DNA]</scope>
    <source>
        <strain evidence="6 7">AD005a</strain>
    </source>
</reference>
<dbReference type="PANTHER" id="PTHR11496">
    <property type="entry name" value="ALCOHOL DEHYDROGENASE"/>
    <property type="match status" value="1"/>
</dbReference>
<evidence type="ECO:0000256" key="1">
    <source>
        <dbReference type="ARBA" id="ARBA00001962"/>
    </source>
</evidence>
<sequence>MNVSQADIASIVQQTLTQFRPYRGFTFRSPAVTVTGGHCVNQLGEVLKELGATKVLLVADKQVHQLGLTASCEAAIALSGLELTLFTDIAGEPDSDCIKAGSETLSRCGADFVLGVGGGSALDAAKAIAVLGDYAGKLTDFRVGGIASRRVGLGAIPTTAGTGSEVTDITVIKDLAQGIKVPVKGPALVPDMALIDPALMLGVPAGITAATGIDALTHAIEAYISRHSNPLSKAYAYHAIEAIGKALPIAVGYGQDIDKRYDMAVAAYKAGLAFSNAGLGLTHAISHQIGARYHLAHGVANAILLPYVMAFNALSCEAELAEVANALGVGRESMTSRERCRAAVHAVRQLVMDLGLPTSLADVDIAKRDIPLLAEQAMKDICLQGNPRDVSPGQVASLLQQMLAGTLPEGYC</sequence>
<dbReference type="GO" id="GO:0004022">
    <property type="term" value="F:alcohol dehydrogenase (NAD+) activity"/>
    <property type="evidence" value="ECO:0007669"/>
    <property type="project" value="TreeGrafter"/>
</dbReference>
<feature type="domain" description="Alcohol dehydrogenase iron-type/glycerol dehydrogenase GldA" evidence="4">
    <location>
        <begin position="30"/>
        <end position="197"/>
    </location>
</feature>
<proteinExistence type="inferred from homology"/>
<dbReference type="Gene3D" id="3.40.50.1970">
    <property type="match status" value="1"/>
</dbReference>
<evidence type="ECO:0000256" key="3">
    <source>
        <dbReference type="ARBA" id="ARBA00023002"/>
    </source>
</evidence>
<evidence type="ECO:0000259" key="5">
    <source>
        <dbReference type="Pfam" id="PF25137"/>
    </source>
</evidence>
<dbReference type="FunFam" id="1.20.1090.10:FF:000001">
    <property type="entry name" value="Aldehyde-alcohol dehydrogenase"/>
    <property type="match status" value="1"/>
</dbReference>
<keyword evidence="3" id="KW-0560">Oxidoreductase</keyword>
<dbReference type="CDD" id="cd08551">
    <property type="entry name" value="Fe-ADH"/>
    <property type="match status" value="1"/>
</dbReference>
<name>A0A0B9GXT6_9GAMM</name>
<evidence type="ECO:0000259" key="4">
    <source>
        <dbReference type="Pfam" id="PF00465"/>
    </source>
</evidence>
<dbReference type="PANTHER" id="PTHR11496:SF94">
    <property type="entry name" value="ALCOHOL DEHYDROGENASE EUTG-RELATED"/>
    <property type="match status" value="1"/>
</dbReference>
<dbReference type="SUPFAM" id="SSF56796">
    <property type="entry name" value="Dehydroquinate synthase-like"/>
    <property type="match status" value="1"/>
</dbReference>
<dbReference type="Gene3D" id="1.20.1090.10">
    <property type="entry name" value="Dehydroquinate synthase-like - alpha domain"/>
    <property type="match status" value="1"/>
</dbReference>
<accession>A0A0B9GXT6</accession>
<dbReference type="InterPro" id="IPR018211">
    <property type="entry name" value="ADH_Fe_CS"/>
</dbReference>
<comment type="caution">
    <text evidence="6">The sequence shown here is derived from an EMBL/GenBank/DDBJ whole genome shotgun (WGS) entry which is preliminary data.</text>
</comment>
<dbReference type="FunFam" id="3.40.50.1970:FF:000003">
    <property type="entry name" value="Alcohol dehydrogenase, iron-containing"/>
    <property type="match status" value="1"/>
</dbReference>
<dbReference type="Pfam" id="PF00465">
    <property type="entry name" value="Fe-ADH"/>
    <property type="match status" value="1"/>
</dbReference>
<dbReference type="PROSITE" id="PS00913">
    <property type="entry name" value="ADH_IRON_1"/>
    <property type="match status" value="1"/>
</dbReference>
<comment type="cofactor">
    <cofactor evidence="1">
        <name>Fe cation</name>
        <dbReference type="ChEBI" id="CHEBI:24875"/>
    </cofactor>
</comment>
<dbReference type="InterPro" id="IPR039697">
    <property type="entry name" value="Alcohol_dehydrogenase_Fe"/>
</dbReference>
<dbReference type="InterPro" id="IPR001670">
    <property type="entry name" value="ADH_Fe/GldA"/>
</dbReference>
<evidence type="ECO:0000256" key="2">
    <source>
        <dbReference type="ARBA" id="ARBA00007358"/>
    </source>
</evidence>
<feature type="domain" description="Fe-containing alcohol dehydrogenase-like C-terminal" evidence="5">
    <location>
        <begin position="208"/>
        <end position="402"/>
    </location>
</feature>
<dbReference type="InterPro" id="IPR056798">
    <property type="entry name" value="ADH_Fe_C"/>
</dbReference>
<evidence type="ECO:0000313" key="7">
    <source>
        <dbReference type="Proteomes" id="UP000031278"/>
    </source>
</evidence>
<comment type="similarity">
    <text evidence="2">Belongs to the iron-containing alcohol dehydrogenase family.</text>
</comment>
<dbReference type="GO" id="GO:0046872">
    <property type="term" value="F:metal ion binding"/>
    <property type="evidence" value="ECO:0007669"/>
    <property type="project" value="InterPro"/>
</dbReference>
<protein>
    <submittedName>
        <fullName evidence="6">Alcohol dehydrogenase</fullName>
    </submittedName>
</protein>
<dbReference type="RefSeq" id="WP_039461505.1">
    <property type="nucleotide sequence ID" value="NZ_JWLZ01000154.1"/>
</dbReference>
<dbReference type="AlphaFoldDB" id="A0A0B9GXT6"/>
<dbReference type="PROSITE" id="PS00060">
    <property type="entry name" value="ADH_IRON_2"/>
    <property type="match status" value="1"/>
</dbReference>
<dbReference type="Proteomes" id="UP000031278">
    <property type="component" value="Unassembled WGS sequence"/>
</dbReference>
<organism evidence="6 7">
    <name type="scientific">Photobacterium gaetbulicola</name>
    <dbReference type="NCBI Taxonomy" id="1295392"/>
    <lineage>
        <taxon>Bacteria</taxon>
        <taxon>Pseudomonadati</taxon>
        <taxon>Pseudomonadota</taxon>
        <taxon>Gammaproteobacteria</taxon>
        <taxon>Vibrionales</taxon>
        <taxon>Vibrionaceae</taxon>
        <taxon>Photobacterium</taxon>
    </lineage>
</organism>
<dbReference type="EMBL" id="JWLZ01000154">
    <property type="protein sequence ID" value="KHT63561.1"/>
    <property type="molecule type" value="Genomic_DNA"/>
</dbReference>
<dbReference type="Pfam" id="PF25137">
    <property type="entry name" value="ADH_Fe_C"/>
    <property type="match status" value="1"/>
</dbReference>